<dbReference type="RefSeq" id="WP_093048920.1">
    <property type="nucleotide sequence ID" value="NZ_FOGT01000004.1"/>
</dbReference>
<dbReference type="FunFam" id="3.40.630.30:FF:000035">
    <property type="entry name" value="GNAT family N-acetyltransferase"/>
    <property type="match status" value="1"/>
</dbReference>
<reference evidence="4" key="1">
    <citation type="submission" date="2016-10" db="EMBL/GenBank/DDBJ databases">
        <authorList>
            <person name="Varghese N."/>
            <person name="Submissions S."/>
        </authorList>
    </citation>
    <scope>NUCLEOTIDE SEQUENCE [LARGE SCALE GENOMIC DNA]</scope>
    <source>
        <strain evidence="4">S9</strain>
    </source>
</reference>
<sequence>MDWYIKKFEDLTTNELYDLIRERVNVFVVEQNCPYPEVDDKDQASYHLYAKKNGEVVAYTRLLPAGVSYEQASIGRVLVKESCRKTGLGRELMERSMDFLKNHLKEKEVKLQAQEYAMHFYGSFGFKPVSEVYLEDDIPHVDMVWKDPSH</sequence>
<gene>
    <name evidence="3" type="ORF">SAMN05518684_104154</name>
</gene>
<dbReference type="SUPFAM" id="SSF55729">
    <property type="entry name" value="Acyl-CoA N-acyltransferases (Nat)"/>
    <property type="match status" value="1"/>
</dbReference>
<name>A0A1H9SD51_9BACI</name>
<dbReference type="CDD" id="cd04301">
    <property type="entry name" value="NAT_SF"/>
    <property type="match status" value="1"/>
</dbReference>
<dbReference type="InterPro" id="IPR039143">
    <property type="entry name" value="GNPNAT1-like"/>
</dbReference>
<dbReference type="InterPro" id="IPR016181">
    <property type="entry name" value="Acyl_CoA_acyltransferase"/>
</dbReference>
<evidence type="ECO:0000313" key="4">
    <source>
        <dbReference type="Proteomes" id="UP000198571"/>
    </source>
</evidence>
<dbReference type="PANTHER" id="PTHR13355:SF11">
    <property type="entry name" value="GLUCOSAMINE 6-PHOSPHATE N-ACETYLTRANSFERASE"/>
    <property type="match status" value="1"/>
</dbReference>
<feature type="domain" description="N-acetyltransferase" evidence="2">
    <location>
        <begin position="6"/>
        <end position="148"/>
    </location>
</feature>
<evidence type="ECO:0000256" key="1">
    <source>
        <dbReference type="ARBA" id="ARBA00072224"/>
    </source>
</evidence>
<dbReference type="AlphaFoldDB" id="A0A1H9SD51"/>
<protein>
    <recommendedName>
        <fullName evidence="1">Protein ElaA</fullName>
    </recommendedName>
</protein>
<dbReference type="Gene3D" id="3.40.630.30">
    <property type="match status" value="1"/>
</dbReference>
<organism evidence="3 4">
    <name type="scientific">Salipaludibacillus aurantiacus</name>
    <dbReference type="NCBI Taxonomy" id="1601833"/>
    <lineage>
        <taxon>Bacteria</taxon>
        <taxon>Bacillati</taxon>
        <taxon>Bacillota</taxon>
        <taxon>Bacilli</taxon>
        <taxon>Bacillales</taxon>
        <taxon>Bacillaceae</taxon>
    </lineage>
</organism>
<evidence type="ECO:0000313" key="3">
    <source>
        <dbReference type="EMBL" id="SER82838.1"/>
    </source>
</evidence>
<keyword evidence="4" id="KW-1185">Reference proteome</keyword>
<dbReference type="Pfam" id="PF13673">
    <property type="entry name" value="Acetyltransf_10"/>
    <property type="match status" value="1"/>
</dbReference>
<dbReference type="OrthoDB" id="9796171at2"/>
<accession>A0A1H9SD51</accession>
<dbReference type="EMBL" id="FOGT01000004">
    <property type="protein sequence ID" value="SER82838.1"/>
    <property type="molecule type" value="Genomic_DNA"/>
</dbReference>
<dbReference type="STRING" id="1601833.SAMN05518684_104154"/>
<dbReference type="InterPro" id="IPR000182">
    <property type="entry name" value="GNAT_dom"/>
</dbReference>
<dbReference type="PROSITE" id="PS51186">
    <property type="entry name" value="GNAT"/>
    <property type="match status" value="1"/>
</dbReference>
<evidence type="ECO:0000259" key="2">
    <source>
        <dbReference type="PROSITE" id="PS51186"/>
    </source>
</evidence>
<dbReference type="Proteomes" id="UP000198571">
    <property type="component" value="Unassembled WGS sequence"/>
</dbReference>
<dbReference type="PANTHER" id="PTHR13355">
    <property type="entry name" value="GLUCOSAMINE 6-PHOSPHATE N-ACETYLTRANSFERASE"/>
    <property type="match status" value="1"/>
</dbReference>
<proteinExistence type="predicted"/>
<dbReference type="GO" id="GO:0004343">
    <property type="term" value="F:glucosamine 6-phosphate N-acetyltransferase activity"/>
    <property type="evidence" value="ECO:0007669"/>
    <property type="project" value="TreeGrafter"/>
</dbReference>